<dbReference type="PRINTS" id="PR00385">
    <property type="entry name" value="P450"/>
</dbReference>
<keyword evidence="4 7" id="KW-0560">Oxidoreductase</keyword>
<evidence type="ECO:0000256" key="2">
    <source>
        <dbReference type="ARBA" id="ARBA00022617"/>
    </source>
</evidence>
<organism evidence="8 9">
    <name type="scientific">Actinomadura fulvescens</name>
    <dbReference type="NCBI Taxonomy" id="46160"/>
    <lineage>
        <taxon>Bacteria</taxon>
        <taxon>Bacillati</taxon>
        <taxon>Actinomycetota</taxon>
        <taxon>Actinomycetes</taxon>
        <taxon>Streptosporangiales</taxon>
        <taxon>Thermomonosporaceae</taxon>
        <taxon>Actinomadura</taxon>
    </lineage>
</organism>
<protein>
    <submittedName>
        <fullName evidence="8">Cytochrome P450</fullName>
    </submittedName>
</protein>
<dbReference type="InterPro" id="IPR050196">
    <property type="entry name" value="Cytochrome_P450_Monoox"/>
</dbReference>
<dbReference type="RefSeq" id="WP_344543888.1">
    <property type="nucleotide sequence ID" value="NZ_BAAATD010000006.1"/>
</dbReference>
<dbReference type="PANTHER" id="PTHR24291:SF50">
    <property type="entry name" value="BIFUNCTIONAL ALBAFLAVENONE MONOOXYGENASE_TERPENE SYNTHASE"/>
    <property type="match status" value="1"/>
</dbReference>
<keyword evidence="3 7" id="KW-0479">Metal-binding</keyword>
<dbReference type="Pfam" id="PF00067">
    <property type="entry name" value="p450"/>
    <property type="match status" value="1"/>
</dbReference>
<evidence type="ECO:0000256" key="1">
    <source>
        <dbReference type="ARBA" id="ARBA00010617"/>
    </source>
</evidence>
<dbReference type="Gene3D" id="1.10.630.10">
    <property type="entry name" value="Cytochrome P450"/>
    <property type="match status" value="1"/>
</dbReference>
<evidence type="ECO:0000256" key="6">
    <source>
        <dbReference type="ARBA" id="ARBA00023033"/>
    </source>
</evidence>
<reference evidence="9" key="1">
    <citation type="journal article" date="2019" name="Int. J. Syst. Evol. Microbiol.">
        <title>The Global Catalogue of Microorganisms (GCM) 10K type strain sequencing project: providing services to taxonomists for standard genome sequencing and annotation.</title>
        <authorList>
            <consortium name="The Broad Institute Genomics Platform"/>
            <consortium name="The Broad Institute Genome Sequencing Center for Infectious Disease"/>
            <person name="Wu L."/>
            <person name="Ma J."/>
        </authorList>
    </citation>
    <scope>NUCLEOTIDE SEQUENCE [LARGE SCALE GENOMIC DNA]</scope>
    <source>
        <strain evidence="9">JCM 6833</strain>
    </source>
</reference>
<keyword evidence="5 7" id="KW-0408">Iron</keyword>
<comment type="caution">
    <text evidence="8">The sequence shown here is derived from an EMBL/GenBank/DDBJ whole genome shotgun (WGS) entry which is preliminary data.</text>
</comment>
<evidence type="ECO:0000256" key="3">
    <source>
        <dbReference type="ARBA" id="ARBA00022723"/>
    </source>
</evidence>
<accession>A0ABP6CB46</accession>
<dbReference type="InterPro" id="IPR036396">
    <property type="entry name" value="Cyt_P450_sf"/>
</dbReference>
<evidence type="ECO:0000313" key="8">
    <source>
        <dbReference type="EMBL" id="GAA2606344.1"/>
    </source>
</evidence>
<dbReference type="SUPFAM" id="SSF48264">
    <property type="entry name" value="Cytochrome P450"/>
    <property type="match status" value="1"/>
</dbReference>
<name>A0ABP6CB46_9ACTN</name>
<dbReference type="Proteomes" id="UP001501509">
    <property type="component" value="Unassembled WGS sequence"/>
</dbReference>
<evidence type="ECO:0000256" key="4">
    <source>
        <dbReference type="ARBA" id="ARBA00023002"/>
    </source>
</evidence>
<evidence type="ECO:0000313" key="9">
    <source>
        <dbReference type="Proteomes" id="UP001501509"/>
    </source>
</evidence>
<sequence>MPVPADSVPVKKAKSFPLYRTVAGFVRDPLLQLQRINESADGELVRLGLGASRPYLATHPDHVQQVLRGESENFVRDGVFWRPLNRLMGASILAEGDDWELSKRVLQPVFTTRNVNRLTDLMATAINEAVDRLVAPGGGGRTVDGLPEMSRIVNETVIKVLFGDKISPVESDRLIPAFDQVARSIAFRFLLPFVPRLIPLPGDRAFRAAVKIMDETLFELVDRYRNDPGDGDDIFTVLCGARAAAGSELTDTWVRDNLLAMFATSTETTTLALTWLWPLLNDHPHVATRLYDEIDGVVGTERVRPDHLHRLPYVHQVVQELLRLYPVGWMFPRMATKPTTMGGVPIKPGDAVLISPFLTHRLASVWDRPLEFDPDRFLPENVRGRHRYAYFPFGGGPHQCIGRHVFNVEAQMILTSILSRFRPALARPIPPMPRIGATLRPRTNVELALAPLTGARAS</sequence>
<proteinExistence type="inferred from homology"/>
<comment type="similarity">
    <text evidence="1 7">Belongs to the cytochrome P450 family.</text>
</comment>
<gene>
    <name evidence="8" type="ORF">GCM10010411_45660</name>
</gene>
<dbReference type="InterPro" id="IPR017972">
    <property type="entry name" value="Cyt_P450_CS"/>
</dbReference>
<evidence type="ECO:0000256" key="5">
    <source>
        <dbReference type="ARBA" id="ARBA00023004"/>
    </source>
</evidence>
<dbReference type="PROSITE" id="PS00086">
    <property type="entry name" value="CYTOCHROME_P450"/>
    <property type="match status" value="1"/>
</dbReference>
<dbReference type="EMBL" id="BAAATD010000006">
    <property type="protein sequence ID" value="GAA2606344.1"/>
    <property type="molecule type" value="Genomic_DNA"/>
</dbReference>
<keyword evidence="2 7" id="KW-0349">Heme</keyword>
<dbReference type="InterPro" id="IPR001128">
    <property type="entry name" value="Cyt_P450"/>
</dbReference>
<keyword evidence="6 7" id="KW-0503">Monooxygenase</keyword>
<dbReference type="PANTHER" id="PTHR24291">
    <property type="entry name" value="CYTOCHROME P450 FAMILY 4"/>
    <property type="match status" value="1"/>
</dbReference>
<dbReference type="PRINTS" id="PR00463">
    <property type="entry name" value="EP450I"/>
</dbReference>
<keyword evidence="9" id="KW-1185">Reference proteome</keyword>
<dbReference type="InterPro" id="IPR002401">
    <property type="entry name" value="Cyt_P450_E_grp-I"/>
</dbReference>
<evidence type="ECO:0000256" key="7">
    <source>
        <dbReference type="RuleBase" id="RU000461"/>
    </source>
</evidence>